<dbReference type="Proteomes" id="UP000704712">
    <property type="component" value="Unassembled WGS sequence"/>
</dbReference>
<comment type="caution">
    <text evidence="2">The sequence shown here is derived from an EMBL/GenBank/DDBJ whole genome shotgun (WGS) entry which is preliminary data.</text>
</comment>
<reference evidence="2" key="1">
    <citation type="submission" date="2020-03" db="EMBL/GenBank/DDBJ databases">
        <title>Hybrid Assembly of Korean Phytophthora infestans isolates.</title>
        <authorList>
            <person name="Prokchorchik M."/>
            <person name="Lee Y."/>
            <person name="Seo J."/>
            <person name="Cho J.-H."/>
            <person name="Park Y.-E."/>
            <person name="Jang D.-C."/>
            <person name="Im J.-S."/>
            <person name="Choi J.-G."/>
            <person name="Park H.-J."/>
            <person name="Lee G.-B."/>
            <person name="Lee Y.-G."/>
            <person name="Hong S.-Y."/>
            <person name="Cho K."/>
            <person name="Sohn K.H."/>
        </authorList>
    </citation>
    <scope>NUCLEOTIDE SEQUENCE</scope>
    <source>
        <strain evidence="2">KR_2_A2</strain>
    </source>
</reference>
<dbReference type="EMBL" id="JAACNO010001001">
    <property type="protein sequence ID" value="KAF4143659.1"/>
    <property type="molecule type" value="Genomic_DNA"/>
</dbReference>
<proteinExistence type="predicted"/>
<evidence type="ECO:0000313" key="3">
    <source>
        <dbReference type="Proteomes" id="UP000704712"/>
    </source>
</evidence>
<evidence type="ECO:0000256" key="1">
    <source>
        <dbReference type="SAM" id="MobiDB-lite"/>
    </source>
</evidence>
<dbReference type="AlphaFoldDB" id="A0A8S9UXD7"/>
<evidence type="ECO:0000313" key="2">
    <source>
        <dbReference type="EMBL" id="KAF4143659.1"/>
    </source>
</evidence>
<feature type="compositionally biased region" description="Polar residues" evidence="1">
    <location>
        <begin position="65"/>
        <end position="80"/>
    </location>
</feature>
<organism evidence="2 3">
    <name type="scientific">Phytophthora infestans</name>
    <name type="common">Potato late blight agent</name>
    <name type="synonym">Botrytis infestans</name>
    <dbReference type="NCBI Taxonomy" id="4787"/>
    <lineage>
        <taxon>Eukaryota</taxon>
        <taxon>Sar</taxon>
        <taxon>Stramenopiles</taxon>
        <taxon>Oomycota</taxon>
        <taxon>Peronosporomycetes</taxon>
        <taxon>Peronosporales</taxon>
        <taxon>Peronosporaceae</taxon>
        <taxon>Phytophthora</taxon>
    </lineage>
</organism>
<gene>
    <name evidence="2" type="ORF">GN958_ATG07179</name>
</gene>
<feature type="region of interest" description="Disordered" evidence="1">
    <location>
        <begin position="126"/>
        <end position="162"/>
    </location>
</feature>
<name>A0A8S9UXD7_PHYIN</name>
<sequence>MGNEVDMIQEFEAVLVMDFANVTEQFQRLRGVRNRLNRQGQEANRKAEVGRGNIFSDGGPLKVQRTGNGKAQKVQPPQNVTRKEVPVDAAMLQRMQAQKGQMGQAMECNEVLVDAVALQRLNISDATSATPGKDETKTLGPSDLPLTPRGTSPGIRRPTKRQ</sequence>
<feature type="region of interest" description="Disordered" evidence="1">
    <location>
        <begin position="40"/>
        <end position="82"/>
    </location>
</feature>
<protein>
    <submittedName>
        <fullName evidence="2">Uncharacterized protein</fullName>
    </submittedName>
</protein>
<accession>A0A8S9UXD7</accession>